<dbReference type="EMBL" id="CAJVPQ010001496">
    <property type="protein sequence ID" value="CAG8555952.1"/>
    <property type="molecule type" value="Genomic_DNA"/>
</dbReference>
<dbReference type="InterPro" id="IPR011037">
    <property type="entry name" value="Pyrv_Knase-like_insert_dom_sf"/>
</dbReference>
<comment type="cofactor">
    <cofactor evidence="4">
        <name>pyridoxal 5'-phosphate</name>
        <dbReference type="ChEBI" id="CHEBI:597326"/>
    </cofactor>
</comment>
<dbReference type="Pfam" id="PF03473">
    <property type="entry name" value="MOSC"/>
    <property type="match status" value="1"/>
</dbReference>
<comment type="function">
    <text evidence="4">Sulfurates the molybdenum cofactor. Sulfation of molybdenum is essential for xanthine dehydrogenase (XDH) and aldehyde oxidase (ADO) enzymes in which molybdenum cofactor is liganded by 1 oxygen and 1 sulfur atom in active form.</text>
</comment>
<dbReference type="SUPFAM" id="SSF141673">
    <property type="entry name" value="MOSC N-terminal domain-like"/>
    <property type="match status" value="1"/>
</dbReference>
<keyword evidence="1 4" id="KW-0808">Transferase</keyword>
<dbReference type="InterPro" id="IPR005302">
    <property type="entry name" value="MoCF_Sase_C"/>
</dbReference>
<dbReference type="InterPro" id="IPR005303">
    <property type="entry name" value="MOCOS_middle"/>
</dbReference>
<evidence type="ECO:0000256" key="3">
    <source>
        <dbReference type="ARBA" id="ARBA00023150"/>
    </source>
</evidence>
<accession>A0A9N9FTW1</accession>
<keyword evidence="3 4" id="KW-0501">Molybdenum cofactor biosynthesis</keyword>
<dbReference type="GO" id="GO:0008265">
    <property type="term" value="F:molybdenum cofactor sulfurtransferase activity"/>
    <property type="evidence" value="ECO:0007669"/>
    <property type="project" value="UniProtKB-UniRule"/>
</dbReference>
<comment type="caution">
    <text evidence="6">The sequence shown here is derived from an EMBL/GenBank/DDBJ whole genome shotgun (WGS) entry which is preliminary data.</text>
</comment>
<dbReference type="GO" id="GO:0016829">
    <property type="term" value="F:lyase activity"/>
    <property type="evidence" value="ECO:0007669"/>
    <property type="project" value="UniProtKB-UniRule"/>
</dbReference>
<dbReference type="OrthoDB" id="10264306at2759"/>
<feature type="domain" description="MOSC" evidence="5">
    <location>
        <begin position="664"/>
        <end position="809"/>
    </location>
</feature>
<dbReference type="AlphaFoldDB" id="A0A9N9FTW1"/>
<dbReference type="SUPFAM" id="SSF50800">
    <property type="entry name" value="PK beta-barrel domain-like"/>
    <property type="match status" value="1"/>
</dbReference>
<dbReference type="PANTHER" id="PTHR14237:SF80">
    <property type="entry name" value="MOLYBDENUM COFACTOR SULFURASE"/>
    <property type="match status" value="1"/>
</dbReference>
<comment type="catalytic activity">
    <reaction evidence="4">
        <text>Mo-molybdopterin + L-cysteine + AH2 = thio-Mo-molybdopterin + L-alanine + A + H2O</text>
        <dbReference type="Rhea" id="RHEA:42636"/>
        <dbReference type="ChEBI" id="CHEBI:13193"/>
        <dbReference type="ChEBI" id="CHEBI:15377"/>
        <dbReference type="ChEBI" id="CHEBI:17499"/>
        <dbReference type="ChEBI" id="CHEBI:35235"/>
        <dbReference type="ChEBI" id="CHEBI:57972"/>
        <dbReference type="ChEBI" id="CHEBI:71302"/>
        <dbReference type="ChEBI" id="CHEBI:82685"/>
        <dbReference type="EC" id="2.8.1.9"/>
    </reaction>
</comment>
<dbReference type="InterPro" id="IPR015421">
    <property type="entry name" value="PyrdxlP-dep_Trfase_major"/>
</dbReference>
<dbReference type="InterPro" id="IPR028886">
    <property type="entry name" value="MoCo_sulfurase"/>
</dbReference>
<evidence type="ECO:0000256" key="2">
    <source>
        <dbReference type="ARBA" id="ARBA00022898"/>
    </source>
</evidence>
<keyword evidence="2 4" id="KW-0663">Pyridoxal phosphate</keyword>
<sequence length="812" mass="92734">MAQKFFDSLEYKSNLENINTEKAAFLKEFELQYGYAGKIDQIREEEYPQLNGAIFLDHSATTTYAKSSLTSFTTDLTNNLYGNPHANSPSSQRCNQRLDQIRDRVLRHFNTNPDYYQVIFTQNATAAIKLVGEIFPWTSGQSSYKYLRESHNSIIGLRRFAEEFNAQSIQAITEDDFFSVFDSDSVRQTKYLPRDNHNNITYNLFAYPAQCNFSGIRFPLTWTCEIKKFNNKNNDSKTLVLLDAAAYISSSLLSLSEVDTSPDFITISFYKMFGYPTGLGALIVKSELEPILRKRYFGGGTLDSIAYDRPWQKFRKSLHERYEDGTINFLDIIALDHAFDASERLFNNFNFIKSHVTSLMIYLSRNMKSLQHYNGRSVCVVYSNNDFSDNTFQGPVFSFNVKRADGSWVGYLELERLASVNGIHIRSGILCNPGSVARWIKLYPENIIDSFASGKTCHDEQDMWDGKPAGAVRISVGAMSTIDDILVWMDFFKKYFVESSPPYSMTQNIKNIDENSTSSDQNLVLEKVTLFPIKSCHGFNISPFTSWPITSQGLLYDREWMLIDAGKGKALSQKILPRMTLIRPVILRDKGLLLVSAPDRDPLYINLDPEGVELSTYSSQVCGDKIQAYIYTSPEISEWFSSFLGLSCRLARHASMTNDCLMQRRFIKPHLDASENAPLSLSNESPFLMISHSSVDHVNKKIKEEGNREVKPDCFRGNFLINGATEFDEDQWKMVRFGGQVFKIIGPCRRCRMVCINHENAEVTKEPYSTLARCRRFKGKIYFGHHMVHVPDLSKIPYVIESGSSVQIEYIN</sequence>
<dbReference type="GO" id="GO:0030170">
    <property type="term" value="F:pyridoxal phosphate binding"/>
    <property type="evidence" value="ECO:0007669"/>
    <property type="project" value="UniProtKB-UniRule"/>
</dbReference>
<dbReference type="EC" id="2.8.1.9" evidence="4"/>
<dbReference type="SUPFAM" id="SSF53383">
    <property type="entry name" value="PLP-dependent transferases"/>
    <property type="match status" value="1"/>
</dbReference>
<name>A0A9N9FTW1_9GLOM</name>
<evidence type="ECO:0000256" key="1">
    <source>
        <dbReference type="ARBA" id="ARBA00022679"/>
    </source>
</evidence>
<dbReference type="HAMAP" id="MF_03050">
    <property type="entry name" value="MOCOS"/>
    <property type="match status" value="1"/>
</dbReference>
<dbReference type="GO" id="GO:0006777">
    <property type="term" value="P:Mo-molybdopterin cofactor biosynthetic process"/>
    <property type="evidence" value="ECO:0007669"/>
    <property type="project" value="UniProtKB-UniRule"/>
</dbReference>
<comment type="similarity">
    <text evidence="4">Belongs to the class-V pyridoxal-phosphate-dependent aminotransferase family. MOCOS subfamily.</text>
</comment>
<dbReference type="Pfam" id="PF03476">
    <property type="entry name" value="MOSC_N"/>
    <property type="match status" value="1"/>
</dbReference>
<dbReference type="Pfam" id="PF00266">
    <property type="entry name" value="Aminotran_5"/>
    <property type="match status" value="1"/>
</dbReference>
<proteinExistence type="inferred from homology"/>
<organism evidence="6 7">
    <name type="scientific">Funneliformis caledonium</name>
    <dbReference type="NCBI Taxonomy" id="1117310"/>
    <lineage>
        <taxon>Eukaryota</taxon>
        <taxon>Fungi</taxon>
        <taxon>Fungi incertae sedis</taxon>
        <taxon>Mucoromycota</taxon>
        <taxon>Glomeromycotina</taxon>
        <taxon>Glomeromycetes</taxon>
        <taxon>Glomerales</taxon>
        <taxon>Glomeraceae</taxon>
        <taxon>Funneliformis</taxon>
    </lineage>
</organism>
<evidence type="ECO:0000313" key="6">
    <source>
        <dbReference type="EMBL" id="CAG8555952.1"/>
    </source>
</evidence>
<protein>
    <recommendedName>
        <fullName evidence="4">Molybdenum cofactor sulfurase</fullName>
        <shortName evidence="4">MCS</shortName>
        <shortName evidence="4">MOS</shortName>
        <shortName evidence="4">MoCo sulfurase</shortName>
        <ecNumber evidence="4">2.8.1.9</ecNumber>
    </recommendedName>
    <alternativeName>
        <fullName evidence="4">Molybdenum cofactor sulfurtransferase</fullName>
    </alternativeName>
</protein>
<dbReference type="PROSITE" id="PS51340">
    <property type="entry name" value="MOSC"/>
    <property type="match status" value="1"/>
</dbReference>
<evidence type="ECO:0000259" key="5">
    <source>
        <dbReference type="PROSITE" id="PS51340"/>
    </source>
</evidence>
<feature type="active site" evidence="4">
    <location>
        <position position="431"/>
    </location>
</feature>
<dbReference type="GO" id="GO:0030151">
    <property type="term" value="F:molybdenum ion binding"/>
    <property type="evidence" value="ECO:0007669"/>
    <property type="project" value="UniProtKB-UniRule"/>
</dbReference>
<dbReference type="InterPro" id="IPR000192">
    <property type="entry name" value="Aminotrans_V_dom"/>
</dbReference>
<dbReference type="Proteomes" id="UP000789570">
    <property type="component" value="Unassembled WGS sequence"/>
</dbReference>
<dbReference type="PANTHER" id="PTHR14237">
    <property type="entry name" value="MOLYBDOPTERIN COFACTOR SULFURASE MOSC"/>
    <property type="match status" value="1"/>
</dbReference>
<evidence type="ECO:0000256" key="4">
    <source>
        <dbReference type="HAMAP-Rule" id="MF_03050"/>
    </source>
</evidence>
<feature type="modified residue" description="N6-(pyridoxal phosphate)lysine" evidence="4">
    <location>
        <position position="271"/>
    </location>
</feature>
<dbReference type="Gene3D" id="3.40.640.10">
    <property type="entry name" value="Type I PLP-dependent aspartate aminotransferase-like (Major domain)"/>
    <property type="match status" value="1"/>
</dbReference>
<keyword evidence="7" id="KW-1185">Reference proteome</keyword>
<reference evidence="6" key="1">
    <citation type="submission" date="2021-06" db="EMBL/GenBank/DDBJ databases">
        <authorList>
            <person name="Kallberg Y."/>
            <person name="Tangrot J."/>
            <person name="Rosling A."/>
        </authorList>
    </citation>
    <scope>NUCLEOTIDE SEQUENCE</scope>
    <source>
        <strain evidence="6">UK204</strain>
    </source>
</reference>
<dbReference type="InterPro" id="IPR015424">
    <property type="entry name" value="PyrdxlP-dep_Trfase"/>
</dbReference>
<gene>
    <name evidence="6" type="ORF">FCALED_LOCUS6356</name>
</gene>
<evidence type="ECO:0000313" key="7">
    <source>
        <dbReference type="Proteomes" id="UP000789570"/>
    </source>
</evidence>